<keyword evidence="9" id="KW-0812">Transmembrane</keyword>
<keyword evidence="9" id="KW-1133">Transmembrane helix</keyword>
<feature type="region of interest" description="Disordered" evidence="8">
    <location>
        <begin position="347"/>
        <end position="401"/>
    </location>
</feature>
<dbReference type="Proteomes" id="UP000677913">
    <property type="component" value="Unassembled WGS sequence"/>
</dbReference>
<feature type="compositionally biased region" description="Low complexity" evidence="8">
    <location>
        <begin position="384"/>
        <end position="400"/>
    </location>
</feature>
<evidence type="ECO:0000256" key="3">
    <source>
        <dbReference type="ARBA" id="ARBA00022679"/>
    </source>
</evidence>
<keyword evidence="6 7" id="KW-0067">ATP-binding</keyword>
<dbReference type="PROSITE" id="PS00107">
    <property type="entry name" value="PROTEIN_KINASE_ATP"/>
    <property type="match status" value="1"/>
</dbReference>
<evidence type="ECO:0000256" key="9">
    <source>
        <dbReference type="SAM" id="Phobius"/>
    </source>
</evidence>
<dbReference type="Gene3D" id="1.10.510.10">
    <property type="entry name" value="Transferase(Phosphotransferase) domain 1"/>
    <property type="match status" value="1"/>
</dbReference>
<evidence type="ECO:0000256" key="5">
    <source>
        <dbReference type="ARBA" id="ARBA00022777"/>
    </source>
</evidence>
<evidence type="ECO:0000256" key="1">
    <source>
        <dbReference type="ARBA" id="ARBA00012513"/>
    </source>
</evidence>
<keyword evidence="2" id="KW-0723">Serine/threonine-protein kinase</keyword>
<accession>A0A8J7WLL8</accession>
<evidence type="ECO:0000256" key="4">
    <source>
        <dbReference type="ARBA" id="ARBA00022741"/>
    </source>
</evidence>
<keyword evidence="12" id="KW-1185">Reference proteome</keyword>
<organism evidence="11 12">
    <name type="scientific">Actinocrinis puniceicyclus</name>
    <dbReference type="NCBI Taxonomy" id="977794"/>
    <lineage>
        <taxon>Bacteria</taxon>
        <taxon>Bacillati</taxon>
        <taxon>Actinomycetota</taxon>
        <taxon>Actinomycetes</taxon>
        <taxon>Catenulisporales</taxon>
        <taxon>Actinospicaceae</taxon>
        <taxon>Actinocrinis</taxon>
    </lineage>
</organism>
<gene>
    <name evidence="11" type="ORF">KGA66_16285</name>
</gene>
<evidence type="ECO:0000313" key="11">
    <source>
        <dbReference type="EMBL" id="MBS2964616.1"/>
    </source>
</evidence>
<dbReference type="AlphaFoldDB" id="A0A8J7WLL8"/>
<dbReference type="InterPro" id="IPR011009">
    <property type="entry name" value="Kinase-like_dom_sf"/>
</dbReference>
<evidence type="ECO:0000256" key="2">
    <source>
        <dbReference type="ARBA" id="ARBA00022527"/>
    </source>
</evidence>
<dbReference type="GO" id="GO:0005524">
    <property type="term" value="F:ATP binding"/>
    <property type="evidence" value="ECO:0007669"/>
    <property type="project" value="UniProtKB-UniRule"/>
</dbReference>
<evidence type="ECO:0000259" key="10">
    <source>
        <dbReference type="PROSITE" id="PS50011"/>
    </source>
</evidence>
<feature type="region of interest" description="Disordered" evidence="8">
    <location>
        <begin position="266"/>
        <end position="317"/>
    </location>
</feature>
<reference evidence="11" key="1">
    <citation type="submission" date="2021-04" db="EMBL/GenBank/DDBJ databases">
        <title>Genome based classification of Actinospica acidithermotolerans sp. nov., an actinobacterium isolated from an Indonesian hot spring.</title>
        <authorList>
            <person name="Kusuma A.B."/>
            <person name="Putra K.E."/>
            <person name="Nafisah S."/>
            <person name="Loh J."/>
            <person name="Nouioui I."/>
            <person name="Goodfellow M."/>
        </authorList>
    </citation>
    <scope>NUCLEOTIDE SEQUENCE</scope>
    <source>
        <strain evidence="11">DSM 45618</strain>
    </source>
</reference>
<evidence type="ECO:0000256" key="8">
    <source>
        <dbReference type="SAM" id="MobiDB-lite"/>
    </source>
</evidence>
<feature type="compositionally biased region" description="Low complexity" evidence="8">
    <location>
        <begin position="352"/>
        <end position="375"/>
    </location>
</feature>
<dbReference type="PROSITE" id="PS00108">
    <property type="entry name" value="PROTEIN_KINASE_ST"/>
    <property type="match status" value="1"/>
</dbReference>
<keyword evidence="3" id="KW-0808">Transferase</keyword>
<dbReference type="SUPFAM" id="SSF56112">
    <property type="entry name" value="Protein kinase-like (PK-like)"/>
    <property type="match status" value="1"/>
</dbReference>
<dbReference type="InterPro" id="IPR017441">
    <property type="entry name" value="Protein_kinase_ATP_BS"/>
</dbReference>
<dbReference type="PANTHER" id="PTHR43289:SF6">
    <property type="entry name" value="SERINE_THREONINE-PROTEIN KINASE NEKL-3"/>
    <property type="match status" value="1"/>
</dbReference>
<proteinExistence type="predicted"/>
<dbReference type="RefSeq" id="WP_211468979.1">
    <property type="nucleotide sequence ID" value="NZ_JAGSXH010000055.1"/>
</dbReference>
<dbReference type="Pfam" id="PF00069">
    <property type="entry name" value="Pkinase"/>
    <property type="match status" value="1"/>
</dbReference>
<dbReference type="InterPro" id="IPR008271">
    <property type="entry name" value="Ser/Thr_kinase_AS"/>
</dbReference>
<name>A0A8J7WLL8_9ACTN</name>
<feature type="binding site" evidence="7">
    <location>
        <position position="41"/>
    </location>
    <ligand>
        <name>ATP</name>
        <dbReference type="ChEBI" id="CHEBI:30616"/>
    </ligand>
</feature>
<keyword evidence="9" id="KW-0472">Membrane</keyword>
<keyword evidence="4 7" id="KW-0547">Nucleotide-binding</keyword>
<evidence type="ECO:0000256" key="7">
    <source>
        <dbReference type="PROSITE-ProRule" id="PRU10141"/>
    </source>
</evidence>
<sequence length="509" mass="54025">MTETADLIAGRYRLIAQIGKGGMGVVWQARDELLGRTVALKELPLRSAVSAMQSDDGARRAMREARIAARLHHPNVIGIYDVVDHDNRPFLVMEFMAARSLSQMLAAEELLAPREAARVGAQLAAALTAAHEAGIVHRDVKPGNVLLGDGAVKLTDFGISRAVGDTTVTASGVLLGTLGYIAPEVAQGQPSDARSDVYSLGATLYAAVEGQPPFGTDDNAVALLYRIVHEEIIPARRAGPLEPVLMWMLERDPALRPTMPQVQRALEQVETEPDAVLPAQSLEPTKPVEQPVAEPADDHTPGLVGQPEPGDSGTRPSRRARRVLAAALIVAVLSAVGAVLLARQFGGGASGSGVKASGTTPAASRRPSASATRPTESPSHASQGSTPPASRTPAPSPAGSQPLEAQLVSTIVDYYRLMPGNLNQGWTWMTADYQTNHAGGRDGYDSFWSQIQRVSVSAVTAQAPSSVEATIDYYYKDGTVIEERTRFGLVLQQGRWLIAGSSVLSHRSL</sequence>
<dbReference type="PANTHER" id="PTHR43289">
    <property type="entry name" value="MITOGEN-ACTIVATED PROTEIN KINASE KINASE KINASE 20-RELATED"/>
    <property type="match status" value="1"/>
</dbReference>
<dbReference type="GO" id="GO:0004674">
    <property type="term" value="F:protein serine/threonine kinase activity"/>
    <property type="evidence" value="ECO:0007669"/>
    <property type="project" value="UniProtKB-KW"/>
</dbReference>
<comment type="caution">
    <text evidence="11">The sequence shown here is derived from an EMBL/GenBank/DDBJ whole genome shotgun (WGS) entry which is preliminary data.</text>
</comment>
<evidence type="ECO:0000256" key="6">
    <source>
        <dbReference type="ARBA" id="ARBA00022840"/>
    </source>
</evidence>
<dbReference type="PROSITE" id="PS50011">
    <property type="entry name" value="PROTEIN_KINASE_DOM"/>
    <property type="match status" value="1"/>
</dbReference>
<keyword evidence="5 11" id="KW-0418">Kinase</keyword>
<feature type="transmembrane region" description="Helical" evidence="9">
    <location>
        <begin position="323"/>
        <end position="342"/>
    </location>
</feature>
<feature type="domain" description="Protein kinase" evidence="10">
    <location>
        <begin position="12"/>
        <end position="277"/>
    </location>
</feature>
<dbReference type="InterPro" id="IPR000719">
    <property type="entry name" value="Prot_kinase_dom"/>
</dbReference>
<dbReference type="SMART" id="SM00220">
    <property type="entry name" value="S_TKc"/>
    <property type="match status" value="1"/>
</dbReference>
<dbReference type="CDD" id="cd14014">
    <property type="entry name" value="STKc_PknB_like"/>
    <property type="match status" value="1"/>
</dbReference>
<evidence type="ECO:0000313" key="12">
    <source>
        <dbReference type="Proteomes" id="UP000677913"/>
    </source>
</evidence>
<dbReference type="EMBL" id="JAGSXH010000055">
    <property type="protein sequence ID" value="MBS2964616.1"/>
    <property type="molecule type" value="Genomic_DNA"/>
</dbReference>
<protein>
    <recommendedName>
        <fullName evidence="1">non-specific serine/threonine protein kinase</fullName>
        <ecNumber evidence="1">2.7.11.1</ecNumber>
    </recommendedName>
</protein>
<dbReference type="Gene3D" id="3.30.200.20">
    <property type="entry name" value="Phosphorylase Kinase, domain 1"/>
    <property type="match status" value="1"/>
</dbReference>
<dbReference type="EC" id="2.7.11.1" evidence="1"/>